<feature type="domain" description="Serine aminopeptidase S33" evidence="9">
    <location>
        <begin position="232"/>
        <end position="325"/>
    </location>
</feature>
<evidence type="ECO:0000256" key="8">
    <source>
        <dbReference type="SAM" id="Phobius"/>
    </source>
</evidence>
<evidence type="ECO:0000256" key="1">
    <source>
        <dbReference type="ARBA" id="ARBA00004141"/>
    </source>
</evidence>
<comment type="similarity">
    <text evidence="2">Belongs to the ninjurin family.</text>
</comment>
<dbReference type="InterPro" id="IPR007007">
    <property type="entry name" value="Ninjurin"/>
</dbReference>
<dbReference type="AlphaFoldDB" id="A0AAW0U6F5"/>
<dbReference type="PANTHER" id="PTHR16138:SF7">
    <property type="entry name" value="PALMITOYL-PROTEIN THIOESTERASE ABHD10, MITOCHONDRIAL"/>
    <property type="match status" value="1"/>
</dbReference>
<comment type="caution">
    <text evidence="10">The sequence shown here is derived from an EMBL/GenBank/DDBJ whole genome shotgun (WGS) entry which is preliminary data.</text>
</comment>
<evidence type="ECO:0000313" key="10">
    <source>
        <dbReference type="EMBL" id="KAK8395096.1"/>
    </source>
</evidence>
<comment type="subcellular location">
    <subcellularLocation>
        <location evidence="1">Membrane</location>
        <topology evidence="1">Multi-pass membrane protein</topology>
    </subcellularLocation>
</comment>
<reference evidence="10 11" key="1">
    <citation type="submission" date="2023-03" db="EMBL/GenBank/DDBJ databases">
        <title>High-quality genome of Scylla paramamosain provides insights in environmental adaptation.</title>
        <authorList>
            <person name="Zhang L."/>
        </authorList>
    </citation>
    <scope>NUCLEOTIDE SEQUENCE [LARGE SCALE GENOMIC DNA]</scope>
    <source>
        <strain evidence="10">LZ_2023a</strain>
        <tissue evidence="10">Muscle</tissue>
    </source>
</reference>
<protein>
    <recommendedName>
        <fullName evidence="9">Serine aminopeptidase S33 domain-containing protein</fullName>
    </recommendedName>
</protein>
<sequence length="442" mass="49560">MPEEPFRELGVEKRPVDINVMKRNMTVAKGFLDISLLSANACQLKNIIRFGNEDTTVHYLILTGISISIVLQVSAGIILLVAERFDINKEDEQHRGDLLNTLVTCLIFTVLIINVFVACLGVDVIDPEYSWRVWVEINKMQLLAGPTLAASRRLCSTPGLVLSHWSLNGFHVSTANPENLFHEVKDKESGKVRRIAYNKTSGPRSHGLLYIPGFMGHKGGGKPVALHSFSQKYGFPLLRYDPSGLGESEGMTKAETRFSIWLEDAKEMLLNVAEGPQIVICSSMGCWITSHLIQMHPEKFAGILMLAPAVNFHSRYEKVLRAQLTPKLLQKFEEGGVVPLYAPDYGEFPLTKAHFQDMKKFALTQEPEQIPVPVPLRIIHGVKDKDVPYTESLPLMHSFKTEDVHLSFLKHAGHTLVDKLSLELIYDTILKLAAEVQQRNTQ</sequence>
<dbReference type="GO" id="GO:0016020">
    <property type="term" value="C:membrane"/>
    <property type="evidence" value="ECO:0007669"/>
    <property type="project" value="UniProtKB-SubCell"/>
</dbReference>
<evidence type="ECO:0000313" key="11">
    <source>
        <dbReference type="Proteomes" id="UP001487740"/>
    </source>
</evidence>
<keyword evidence="5" id="KW-0130">Cell adhesion</keyword>
<dbReference type="GO" id="GO:0042246">
    <property type="term" value="P:tissue regeneration"/>
    <property type="evidence" value="ECO:0007669"/>
    <property type="project" value="InterPro"/>
</dbReference>
<dbReference type="PANTHER" id="PTHR16138">
    <property type="entry name" value="MYCOPHENOLIC ACID ACYL-GLUCURONIDE ESTERASE, MITOCHONDRIAL"/>
    <property type="match status" value="1"/>
</dbReference>
<evidence type="ECO:0000256" key="7">
    <source>
        <dbReference type="ARBA" id="ARBA00023136"/>
    </source>
</evidence>
<dbReference type="InterPro" id="IPR052382">
    <property type="entry name" value="ABHD10_acyl-thioesterase"/>
</dbReference>
<dbReference type="Gene3D" id="3.40.50.1820">
    <property type="entry name" value="alpha/beta hydrolase"/>
    <property type="match status" value="1"/>
</dbReference>
<dbReference type="GO" id="GO:0004553">
    <property type="term" value="F:hydrolase activity, hydrolyzing O-glycosyl compounds"/>
    <property type="evidence" value="ECO:0007669"/>
    <property type="project" value="TreeGrafter"/>
</dbReference>
<gene>
    <name evidence="10" type="ORF">O3P69_006089</name>
</gene>
<keyword evidence="11" id="KW-1185">Reference proteome</keyword>
<dbReference type="SUPFAM" id="SSF53474">
    <property type="entry name" value="alpha/beta-Hydrolases"/>
    <property type="match status" value="1"/>
</dbReference>
<keyword evidence="6 8" id="KW-1133">Transmembrane helix</keyword>
<dbReference type="InterPro" id="IPR022742">
    <property type="entry name" value="Hydrolase_4"/>
</dbReference>
<dbReference type="InterPro" id="IPR029058">
    <property type="entry name" value="AB_hydrolase_fold"/>
</dbReference>
<proteinExistence type="inferred from homology"/>
<keyword evidence="7 8" id="KW-0472">Membrane</keyword>
<evidence type="ECO:0000256" key="4">
    <source>
        <dbReference type="ARBA" id="ARBA00022801"/>
    </source>
</evidence>
<evidence type="ECO:0000256" key="3">
    <source>
        <dbReference type="ARBA" id="ARBA00022692"/>
    </source>
</evidence>
<feature type="transmembrane region" description="Helical" evidence="8">
    <location>
        <begin position="59"/>
        <end position="81"/>
    </location>
</feature>
<organism evidence="10 11">
    <name type="scientific">Scylla paramamosain</name>
    <name type="common">Mud crab</name>
    <dbReference type="NCBI Taxonomy" id="85552"/>
    <lineage>
        <taxon>Eukaryota</taxon>
        <taxon>Metazoa</taxon>
        <taxon>Ecdysozoa</taxon>
        <taxon>Arthropoda</taxon>
        <taxon>Crustacea</taxon>
        <taxon>Multicrustacea</taxon>
        <taxon>Malacostraca</taxon>
        <taxon>Eumalacostraca</taxon>
        <taxon>Eucarida</taxon>
        <taxon>Decapoda</taxon>
        <taxon>Pleocyemata</taxon>
        <taxon>Brachyura</taxon>
        <taxon>Eubrachyura</taxon>
        <taxon>Portunoidea</taxon>
        <taxon>Portunidae</taxon>
        <taxon>Portuninae</taxon>
        <taxon>Scylla</taxon>
    </lineage>
</organism>
<name>A0AAW0U6F5_SCYPA</name>
<dbReference type="Proteomes" id="UP001487740">
    <property type="component" value="Unassembled WGS sequence"/>
</dbReference>
<dbReference type="Pfam" id="PF04923">
    <property type="entry name" value="Ninjurin"/>
    <property type="match status" value="1"/>
</dbReference>
<accession>A0AAW0U6F5</accession>
<keyword evidence="3 8" id="KW-0812">Transmembrane</keyword>
<evidence type="ECO:0000256" key="6">
    <source>
        <dbReference type="ARBA" id="ARBA00022989"/>
    </source>
</evidence>
<dbReference type="Pfam" id="PF12146">
    <property type="entry name" value="Hydrolase_4"/>
    <property type="match status" value="1"/>
</dbReference>
<evidence type="ECO:0000256" key="5">
    <source>
        <dbReference type="ARBA" id="ARBA00022889"/>
    </source>
</evidence>
<keyword evidence="4" id="KW-0378">Hydrolase</keyword>
<evidence type="ECO:0000256" key="2">
    <source>
        <dbReference type="ARBA" id="ARBA00008141"/>
    </source>
</evidence>
<evidence type="ECO:0000259" key="9">
    <source>
        <dbReference type="Pfam" id="PF12146"/>
    </source>
</evidence>
<dbReference type="EMBL" id="JARAKH010000018">
    <property type="protein sequence ID" value="KAK8395096.1"/>
    <property type="molecule type" value="Genomic_DNA"/>
</dbReference>
<feature type="transmembrane region" description="Helical" evidence="8">
    <location>
        <begin position="102"/>
        <end position="125"/>
    </location>
</feature>
<dbReference type="GO" id="GO:0007155">
    <property type="term" value="P:cell adhesion"/>
    <property type="evidence" value="ECO:0007669"/>
    <property type="project" value="UniProtKB-KW"/>
</dbReference>